<dbReference type="GO" id="GO:0046872">
    <property type="term" value="F:metal ion binding"/>
    <property type="evidence" value="ECO:0007669"/>
    <property type="project" value="UniProtKB-KW"/>
</dbReference>
<evidence type="ECO:0000313" key="11">
    <source>
        <dbReference type="Proteomes" id="UP000182932"/>
    </source>
</evidence>
<feature type="domain" description="Glycoside hydrolase family 42 N-terminal" evidence="8">
    <location>
        <begin position="20"/>
        <end position="366"/>
    </location>
</feature>
<dbReference type="GO" id="GO:0009341">
    <property type="term" value="C:beta-galactosidase complex"/>
    <property type="evidence" value="ECO:0007669"/>
    <property type="project" value="InterPro"/>
</dbReference>
<dbReference type="AlphaFoldDB" id="A0A975WCC3"/>
<comment type="similarity">
    <text evidence="2">Belongs to the glycosyl hydrolase 42 family.</text>
</comment>
<dbReference type="Proteomes" id="UP000182932">
    <property type="component" value="Unassembled WGS sequence"/>
</dbReference>
<dbReference type="InterPro" id="IPR029062">
    <property type="entry name" value="Class_I_gatase-like"/>
</dbReference>
<keyword evidence="7" id="KW-0326">Glycosidase</keyword>
<dbReference type="GO" id="GO:0004565">
    <property type="term" value="F:beta-galactosidase activity"/>
    <property type="evidence" value="ECO:0007669"/>
    <property type="project" value="UniProtKB-EC"/>
</dbReference>
<keyword evidence="11" id="KW-1185">Reference proteome</keyword>
<gene>
    <name evidence="10" type="ORF">SAMN04487940_11340</name>
</gene>
<dbReference type="InterPro" id="IPR013738">
    <property type="entry name" value="Beta_galactosidase_Trimer"/>
</dbReference>
<protein>
    <recommendedName>
        <fullName evidence="3">beta-galactosidase</fullName>
        <ecNumber evidence="3">3.2.1.23</ecNumber>
    </recommendedName>
</protein>
<evidence type="ECO:0000256" key="1">
    <source>
        <dbReference type="ARBA" id="ARBA00001412"/>
    </source>
</evidence>
<dbReference type="EMBL" id="FNYY01000013">
    <property type="protein sequence ID" value="SEJ89846.1"/>
    <property type="molecule type" value="Genomic_DNA"/>
</dbReference>
<dbReference type="EC" id="3.2.1.23" evidence="3"/>
<evidence type="ECO:0000256" key="7">
    <source>
        <dbReference type="ARBA" id="ARBA00023295"/>
    </source>
</evidence>
<reference evidence="10 11" key="1">
    <citation type="submission" date="2016-10" db="EMBL/GenBank/DDBJ databases">
        <authorList>
            <person name="Varghese N."/>
            <person name="Submissions S."/>
        </authorList>
    </citation>
    <scope>NUCLEOTIDE SEQUENCE [LARGE SCALE GENOMIC DNA]</scope>
    <source>
        <strain evidence="10 11">FF3</strain>
    </source>
</reference>
<evidence type="ECO:0000256" key="5">
    <source>
        <dbReference type="ARBA" id="ARBA00022801"/>
    </source>
</evidence>
<evidence type="ECO:0000256" key="4">
    <source>
        <dbReference type="ARBA" id="ARBA00022723"/>
    </source>
</evidence>
<evidence type="ECO:0000259" key="9">
    <source>
        <dbReference type="Pfam" id="PF08532"/>
    </source>
</evidence>
<comment type="caution">
    <text evidence="10">The sequence shown here is derived from an EMBL/GenBank/DDBJ whole genome shotgun (WGS) entry which is preliminary data.</text>
</comment>
<dbReference type="GO" id="GO:0005975">
    <property type="term" value="P:carbohydrate metabolic process"/>
    <property type="evidence" value="ECO:0007669"/>
    <property type="project" value="InterPro"/>
</dbReference>
<keyword evidence="4" id="KW-0479">Metal-binding</keyword>
<name>A0A975WCC3_9RHOB</name>
<proteinExistence type="inferred from homology"/>
<dbReference type="PANTHER" id="PTHR36447">
    <property type="entry name" value="BETA-GALACTOSIDASE GANA"/>
    <property type="match status" value="1"/>
</dbReference>
<accession>A0A975WCC3</accession>
<dbReference type="GeneID" id="80819576"/>
<evidence type="ECO:0000256" key="2">
    <source>
        <dbReference type="ARBA" id="ARBA00005940"/>
    </source>
</evidence>
<dbReference type="Pfam" id="PF08532">
    <property type="entry name" value="Glyco_hydro_42M"/>
    <property type="match status" value="1"/>
</dbReference>
<dbReference type="InterPro" id="IPR013529">
    <property type="entry name" value="Glyco_hydro_42_N"/>
</dbReference>
<dbReference type="InterPro" id="IPR017853">
    <property type="entry name" value="GH"/>
</dbReference>
<organism evidence="10 11">
    <name type="scientific">Marinovum algicola</name>
    <dbReference type="NCBI Taxonomy" id="42444"/>
    <lineage>
        <taxon>Bacteria</taxon>
        <taxon>Pseudomonadati</taxon>
        <taxon>Pseudomonadota</taxon>
        <taxon>Alphaproteobacteria</taxon>
        <taxon>Rhodobacterales</taxon>
        <taxon>Roseobacteraceae</taxon>
        <taxon>Marinovum</taxon>
    </lineage>
</organism>
<dbReference type="SUPFAM" id="SSF51445">
    <property type="entry name" value="(Trans)glycosidases"/>
    <property type="match status" value="1"/>
</dbReference>
<dbReference type="SUPFAM" id="SSF52317">
    <property type="entry name" value="Class I glutamine amidotransferase-like"/>
    <property type="match status" value="1"/>
</dbReference>
<dbReference type="RefSeq" id="WP_074837564.1">
    <property type="nucleotide sequence ID" value="NZ_FNYY01000013.1"/>
</dbReference>
<comment type="catalytic activity">
    <reaction evidence="1">
        <text>Hydrolysis of terminal non-reducing beta-D-galactose residues in beta-D-galactosides.</text>
        <dbReference type="EC" id="3.2.1.23"/>
    </reaction>
</comment>
<dbReference type="Gene3D" id="3.20.20.80">
    <property type="entry name" value="Glycosidases"/>
    <property type="match status" value="1"/>
</dbReference>
<dbReference type="PANTHER" id="PTHR36447:SF2">
    <property type="entry name" value="BETA-GALACTOSIDASE YESZ"/>
    <property type="match status" value="1"/>
</dbReference>
<dbReference type="CDD" id="cd03143">
    <property type="entry name" value="A4_beta-galactosidase_middle_domain"/>
    <property type="match status" value="1"/>
</dbReference>
<evidence type="ECO:0000256" key="6">
    <source>
        <dbReference type="ARBA" id="ARBA00022833"/>
    </source>
</evidence>
<feature type="domain" description="Beta-galactosidase trimerisation" evidence="9">
    <location>
        <begin position="449"/>
        <end position="601"/>
    </location>
</feature>
<evidence type="ECO:0000259" key="8">
    <source>
        <dbReference type="Pfam" id="PF02449"/>
    </source>
</evidence>
<keyword evidence="6" id="KW-0862">Zinc</keyword>
<dbReference type="InterPro" id="IPR003476">
    <property type="entry name" value="Glyco_hydro_42"/>
</dbReference>
<evidence type="ECO:0000256" key="3">
    <source>
        <dbReference type="ARBA" id="ARBA00012756"/>
    </source>
</evidence>
<dbReference type="Gene3D" id="3.40.50.880">
    <property type="match status" value="1"/>
</dbReference>
<dbReference type="Pfam" id="PF02449">
    <property type="entry name" value="Glyco_hydro_42"/>
    <property type="match status" value="1"/>
</dbReference>
<keyword evidence="5" id="KW-0378">Hydrolase</keyword>
<sequence length="705" mass="78839">MAKLPQVPFGAVYFRKSNPPQQDWERDYKTAAEDGLNVFRHWFMWSAIERAPGKFDWDDYDRQLDLAAKHGIVTIIAELSQTTPDWAVRKFADARQVLYDGREHPSIQSPSSATGGFSHSGGGTGTLTLNAPEVRGAAHNFLTTMARRYKGHPALLGYDVWNECNYSPYTDYGPYTVAAFRDWLKRKYGTLDDLARAWHRYSYADWEDIEPPTQFMPYCECLDWLRFKQDNHYEQMQFRIDAIRAADPDAMIVAHGTAGSVTQLAQRGSDDWRAASKVETYGYTWVSARKGTEPWKNFFAADLVRGAARGKSFWHAERQGGPLWMQPQVLGRDKDDGRVATPEDIRLWSLSSFAGGARGMMNLRFRPLLDGPLFGAFGSYDMAGQRTPRSDMAASIARWANAQKQADLMKAAPVTGDIGIIMAPEAQEFAFLLNYNGKFDTYSAAMWGAYRGFFDNNIQADWVHIDDIEGRNILYFPYPIMLLPDQVEKITNWVRAGGVLICEACPGYFGPGGRAGTKQPNLGLDTLFGVEEEDVEFMPDIADRNSIFHRGDELTCAGFRQAYRATSGTALANFDTGQTAIVENRFGAGRTMLIGSHLSASYHYHPNDGLRTFFGNLLTWAGHEPAVSNSNPRVQARLHADGDRFWLWLVNPERVAQEGRVSSLIADVGGAQPEQAWGGADSQFSQGLYRVPAQDALVVELPPAK</sequence>
<evidence type="ECO:0000313" key="10">
    <source>
        <dbReference type="EMBL" id="SEJ89846.1"/>
    </source>
</evidence>